<feature type="domain" description="C3H1-type" evidence="5">
    <location>
        <begin position="47"/>
        <end position="74"/>
    </location>
</feature>
<keyword evidence="3 4" id="KW-0862">Zinc</keyword>
<dbReference type="Pfam" id="PF00642">
    <property type="entry name" value="zf-CCCH"/>
    <property type="match status" value="1"/>
</dbReference>
<dbReference type="InterPro" id="IPR036855">
    <property type="entry name" value="Znf_CCCH_sf"/>
</dbReference>
<feature type="domain" description="C3H1-type" evidence="5">
    <location>
        <begin position="82"/>
        <end position="109"/>
    </location>
</feature>
<evidence type="ECO:0000259" key="5">
    <source>
        <dbReference type="PROSITE" id="PS50103"/>
    </source>
</evidence>
<sequence length="117" mass="12724">MPYQLSCAPAARPSKGGTCQAVTVETLESLEALELTAAAARGPPDSLRKTKLCKFHLRSRCSRGELCSYAHSVHELSPLPDLYKTRLCYSYVRLGSCEDAKCRHAHGVAESCVLAAR</sequence>
<dbReference type="InterPro" id="IPR000571">
    <property type="entry name" value="Znf_CCCH"/>
</dbReference>
<evidence type="ECO:0000313" key="7">
    <source>
        <dbReference type="Proteomes" id="UP001189429"/>
    </source>
</evidence>
<evidence type="ECO:0000256" key="2">
    <source>
        <dbReference type="ARBA" id="ARBA00022771"/>
    </source>
</evidence>
<evidence type="ECO:0000256" key="3">
    <source>
        <dbReference type="ARBA" id="ARBA00022833"/>
    </source>
</evidence>
<accession>A0ABN9Q606</accession>
<evidence type="ECO:0000256" key="1">
    <source>
        <dbReference type="ARBA" id="ARBA00022723"/>
    </source>
</evidence>
<dbReference type="PROSITE" id="PS50103">
    <property type="entry name" value="ZF_C3H1"/>
    <property type="match status" value="2"/>
</dbReference>
<dbReference type="SUPFAM" id="SSF90229">
    <property type="entry name" value="CCCH zinc finger"/>
    <property type="match status" value="2"/>
</dbReference>
<evidence type="ECO:0000256" key="4">
    <source>
        <dbReference type="PROSITE-ProRule" id="PRU00723"/>
    </source>
</evidence>
<keyword evidence="2 4" id="KW-0863">Zinc-finger</keyword>
<feature type="zinc finger region" description="C3H1-type" evidence="4">
    <location>
        <begin position="82"/>
        <end position="109"/>
    </location>
</feature>
<comment type="caution">
    <text evidence="6">The sequence shown here is derived from an EMBL/GenBank/DDBJ whole genome shotgun (WGS) entry which is preliminary data.</text>
</comment>
<protein>
    <recommendedName>
        <fullName evidence="5">C3H1-type domain-containing protein</fullName>
    </recommendedName>
</protein>
<name>A0ABN9Q606_9DINO</name>
<proteinExistence type="predicted"/>
<reference evidence="6" key="1">
    <citation type="submission" date="2023-10" db="EMBL/GenBank/DDBJ databases">
        <authorList>
            <person name="Chen Y."/>
            <person name="Shah S."/>
            <person name="Dougan E. K."/>
            <person name="Thang M."/>
            <person name="Chan C."/>
        </authorList>
    </citation>
    <scope>NUCLEOTIDE SEQUENCE [LARGE SCALE GENOMIC DNA]</scope>
</reference>
<keyword evidence="1 4" id="KW-0479">Metal-binding</keyword>
<organism evidence="6 7">
    <name type="scientific">Prorocentrum cordatum</name>
    <dbReference type="NCBI Taxonomy" id="2364126"/>
    <lineage>
        <taxon>Eukaryota</taxon>
        <taxon>Sar</taxon>
        <taxon>Alveolata</taxon>
        <taxon>Dinophyceae</taxon>
        <taxon>Prorocentrales</taxon>
        <taxon>Prorocentraceae</taxon>
        <taxon>Prorocentrum</taxon>
    </lineage>
</organism>
<feature type="zinc finger region" description="C3H1-type" evidence="4">
    <location>
        <begin position="47"/>
        <end position="74"/>
    </location>
</feature>
<gene>
    <name evidence="6" type="ORF">PCOR1329_LOCUS8929</name>
</gene>
<dbReference type="Proteomes" id="UP001189429">
    <property type="component" value="Unassembled WGS sequence"/>
</dbReference>
<dbReference type="SMART" id="SM00356">
    <property type="entry name" value="ZnF_C3H1"/>
    <property type="match status" value="2"/>
</dbReference>
<dbReference type="EMBL" id="CAUYUJ010002463">
    <property type="protein sequence ID" value="CAK0800900.1"/>
    <property type="molecule type" value="Genomic_DNA"/>
</dbReference>
<keyword evidence="7" id="KW-1185">Reference proteome</keyword>
<evidence type="ECO:0000313" key="6">
    <source>
        <dbReference type="EMBL" id="CAK0800900.1"/>
    </source>
</evidence>
<dbReference type="Gene3D" id="4.10.1000.10">
    <property type="entry name" value="Zinc finger, CCCH-type"/>
    <property type="match status" value="2"/>
</dbReference>